<dbReference type="PANTHER" id="PTHR31352:SF3">
    <property type="entry name" value="INACTIVE BETA-AMYLASE 9"/>
    <property type="match status" value="1"/>
</dbReference>
<keyword evidence="6" id="KW-1185">Reference proteome</keyword>
<comment type="catalytic activity">
    <reaction evidence="4">
        <text>Hydrolysis of (1-&gt;4)-alpha-D-glucosidic linkages in polysaccharides so as to remove successive maltose units from the non-reducing ends of the chains.</text>
        <dbReference type="EC" id="3.2.1.2"/>
    </reaction>
</comment>
<keyword evidence="2 4" id="KW-0119">Carbohydrate metabolism</keyword>
<dbReference type="EC" id="3.2.1.2" evidence="4"/>
<dbReference type="GO" id="GO:0000272">
    <property type="term" value="P:polysaccharide catabolic process"/>
    <property type="evidence" value="ECO:0007669"/>
    <property type="project" value="UniProtKB-KW"/>
</dbReference>
<proteinExistence type="inferred from homology"/>
<dbReference type="EMBL" id="CAMAPE010000052">
    <property type="protein sequence ID" value="CAH9109044.1"/>
    <property type="molecule type" value="Genomic_DNA"/>
</dbReference>
<dbReference type="OrthoDB" id="1660156at2759"/>
<evidence type="ECO:0000313" key="6">
    <source>
        <dbReference type="Proteomes" id="UP001152484"/>
    </source>
</evidence>
<dbReference type="Proteomes" id="UP001152484">
    <property type="component" value="Unassembled WGS sequence"/>
</dbReference>
<dbReference type="Pfam" id="PF01373">
    <property type="entry name" value="Glyco_hydro_14"/>
    <property type="match status" value="1"/>
</dbReference>
<evidence type="ECO:0000256" key="4">
    <source>
        <dbReference type="RuleBase" id="RU000509"/>
    </source>
</evidence>
<evidence type="ECO:0000313" key="5">
    <source>
        <dbReference type="EMBL" id="CAH9109044.1"/>
    </source>
</evidence>
<dbReference type="InterPro" id="IPR017853">
    <property type="entry name" value="GH"/>
</dbReference>
<dbReference type="PRINTS" id="PR00750">
    <property type="entry name" value="BETAAMYLASE"/>
</dbReference>
<dbReference type="SUPFAM" id="SSF51445">
    <property type="entry name" value="(Trans)glycosidases"/>
    <property type="match status" value="1"/>
</dbReference>
<dbReference type="Gene3D" id="3.20.20.80">
    <property type="entry name" value="Glycosidases"/>
    <property type="match status" value="1"/>
</dbReference>
<evidence type="ECO:0000256" key="2">
    <source>
        <dbReference type="ARBA" id="ARBA00023277"/>
    </source>
</evidence>
<dbReference type="InterPro" id="IPR001554">
    <property type="entry name" value="Glyco_hydro_14"/>
</dbReference>
<keyword evidence="4" id="KW-0378">Hydrolase</keyword>
<reference evidence="5" key="1">
    <citation type="submission" date="2022-07" db="EMBL/GenBank/DDBJ databases">
        <authorList>
            <person name="Macas J."/>
            <person name="Novak P."/>
            <person name="Neumann P."/>
        </authorList>
    </citation>
    <scope>NUCLEOTIDE SEQUENCE</scope>
</reference>
<dbReference type="AlphaFoldDB" id="A0A9P0ZSG8"/>
<name>A0A9P0ZSG8_CUSEU</name>
<gene>
    <name evidence="5" type="ORF">CEURO_LOCUS18348</name>
</gene>
<dbReference type="PANTHER" id="PTHR31352">
    <property type="entry name" value="BETA-AMYLASE 1, CHLOROPLASTIC"/>
    <property type="match status" value="1"/>
</dbReference>
<evidence type="ECO:0000256" key="1">
    <source>
        <dbReference type="ARBA" id="ARBA00005652"/>
    </source>
</evidence>
<comment type="caution">
    <text evidence="5">The sequence shown here is derived from an EMBL/GenBank/DDBJ whole genome shotgun (WGS) entry which is preliminary data.</text>
</comment>
<comment type="similarity">
    <text evidence="1 4">Belongs to the glycosyl hydrolase 14 family.</text>
</comment>
<accession>A0A9P0ZSG8</accession>
<keyword evidence="3 4" id="KW-0624">Polysaccharide degradation</keyword>
<sequence>MEVSIIRSSDVLLGRRDLGSRVVGVCTFSKTFNAKTYSFKKDSKVCLGQTFTWSSRKSACLNIKASAAALTEAVSADKVCGTRRSRPTFTWSSRKSACLNIKASAAALTEAVSADKVCGTRRSRPIDGLKLYVGMPLDAVSDSRTVNHARAIATGLKALKLLGVDGVELPIWWGVVEKEAMGKYDWTGYLAVTEMIQKLGMKLHVSFCFHAPSMEPKISLPDWVCRIGELDPSIFYTDRSGHQYKECLSLAVDDLPVLDGKTPLQVYRGFLDSFKSAFSKFMDSTITGISIGFGPDGELRYPSHHDEASKTTTTKQLIGAGEFQCYDKNMLTHLKQHAEVNGNPLWGLGGPHDAPSYNDLPTSSTNFFKELGGSWESTYGDFFLSWYSKQLIAHGDRLLSLVSTTFRDSPITVSGKVPLMHHWFKTRSHPAELTAGIYNTIHRDGYDEMIEMFSANSCKVILPGMNLCDEHQPNKCLSSPESLLAQIMSSCRKHGVEIMGQNSWASDATSSFEQMKKNLQGENGSGISLFTYQRMGVYFFSPEHFPSFTNFVRNLREMELDEDDLPGKEEAVASGFLSGRKLQEQAA</sequence>
<keyword evidence="4" id="KW-0326">Glycosidase</keyword>
<dbReference type="GO" id="GO:0016161">
    <property type="term" value="F:beta-amylase activity"/>
    <property type="evidence" value="ECO:0007669"/>
    <property type="project" value="UniProtKB-EC"/>
</dbReference>
<protein>
    <recommendedName>
        <fullName evidence="4">Beta-amylase</fullName>
        <ecNumber evidence="4">3.2.1.2</ecNumber>
    </recommendedName>
</protein>
<evidence type="ECO:0000256" key="3">
    <source>
        <dbReference type="ARBA" id="ARBA00023326"/>
    </source>
</evidence>
<organism evidence="5 6">
    <name type="scientific">Cuscuta europaea</name>
    <name type="common">European dodder</name>
    <dbReference type="NCBI Taxonomy" id="41803"/>
    <lineage>
        <taxon>Eukaryota</taxon>
        <taxon>Viridiplantae</taxon>
        <taxon>Streptophyta</taxon>
        <taxon>Embryophyta</taxon>
        <taxon>Tracheophyta</taxon>
        <taxon>Spermatophyta</taxon>
        <taxon>Magnoliopsida</taxon>
        <taxon>eudicotyledons</taxon>
        <taxon>Gunneridae</taxon>
        <taxon>Pentapetalae</taxon>
        <taxon>asterids</taxon>
        <taxon>lamiids</taxon>
        <taxon>Solanales</taxon>
        <taxon>Convolvulaceae</taxon>
        <taxon>Cuscuteae</taxon>
        <taxon>Cuscuta</taxon>
        <taxon>Cuscuta subgen. Cuscuta</taxon>
    </lineage>
</organism>